<dbReference type="NCBIfam" id="NF004776">
    <property type="entry name" value="PRK06116.1"/>
    <property type="match status" value="1"/>
</dbReference>
<evidence type="ECO:0000256" key="4">
    <source>
        <dbReference type="ARBA" id="ARBA00012607"/>
    </source>
</evidence>
<evidence type="ECO:0000259" key="13">
    <source>
        <dbReference type="Pfam" id="PF07992"/>
    </source>
</evidence>
<sequence length="463" mass="49855">MTEKEVDLFVIGAGSAGVRAARMSASFGAKVAIAEEFRIGGTCVIRGCVPKKLMVYASAYGTGFIEAEGYGWSAENIRFDWSKLIAAKDTEIDRLSGIYLRNMGNAGVEVFEERAELLGDGKVVLTDSGQVFRAKKILIATGGTPRKLGFAGEELTISSNEIFHLPKMPKKILIAGGGYIACEFASIFAGLGAEAILVYRRDTVLRGFDEDLRTHIHTELINQGVRVITHASIKEVAKNAEQLTVQLDNGQPLVVDEVMMAIGRVPAVAGLGLQKAGVKTTAGEAIIVDEFGQTNVPGVFALGDVTDRINLTPVAIREGAAFADSEFGNRRHAFDHKDVASAVFTQPPAGSVGLSETEARAEYGEIDIYKDAFRPMRHTMSGRNERYMMKLVVRAADQVVVGVHLVSDAAPEIIQVAAIAVKAGLTKQQWDETCAVHPTAAEELVLMREKFQPPVMEDGEAVS</sequence>
<comment type="catalytic activity">
    <reaction evidence="11">
        <text>2 glutathione + NADP(+) = glutathione disulfide + NADPH + H(+)</text>
        <dbReference type="Rhea" id="RHEA:11740"/>
        <dbReference type="ChEBI" id="CHEBI:15378"/>
        <dbReference type="ChEBI" id="CHEBI:57783"/>
        <dbReference type="ChEBI" id="CHEBI:57925"/>
        <dbReference type="ChEBI" id="CHEBI:58297"/>
        <dbReference type="ChEBI" id="CHEBI:58349"/>
        <dbReference type="EC" id="1.8.1.7"/>
    </reaction>
</comment>
<dbReference type="SUPFAM" id="SSF51905">
    <property type="entry name" value="FAD/NAD(P)-binding domain"/>
    <property type="match status" value="1"/>
</dbReference>
<dbReference type="InterPro" id="IPR016156">
    <property type="entry name" value="FAD/NAD-linked_Rdtase_dimer_sf"/>
</dbReference>
<dbReference type="InterPro" id="IPR023753">
    <property type="entry name" value="FAD/NAD-binding_dom"/>
</dbReference>
<dbReference type="InterPro" id="IPR006324">
    <property type="entry name" value="GSHR"/>
</dbReference>
<keyword evidence="5" id="KW-0285">Flavoprotein</keyword>
<dbReference type="PANTHER" id="PTHR42737:SF2">
    <property type="entry name" value="GLUTATHIONE REDUCTASE"/>
    <property type="match status" value="1"/>
</dbReference>
<dbReference type="PANTHER" id="PTHR42737">
    <property type="entry name" value="GLUTATHIONE REDUCTASE"/>
    <property type="match status" value="1"/>
</dbReference>
<dbReference type="InterPro" id="IPR012999">
    <property type="entry name" value="Pyr_OxRdtase_I_AS"/>
</dbReference>
<dbReference type="GO" id="GO:0034599">
    <property type="term" value="P:cellular response to oxidative stress"/>
    <property type="evidence" value="ECO:0007669"/>
    <property type="project" value="TreeGrafter"/>
</dbReference>
<dbReference type="Gene3D" id="3.30.390.30">
    <property type="match status" value="1"/>
</dbReference>
<dbReference type="PIRSF" id="PIRSF000350">
    <property type="entry name" value="Mercury_reductase_MerA"/>
    <property type="match status" value="1"/>
</dbReference>
<keyword evidence="8 14" id="KW-0560">Oxidoreductase</keyword>
<dbReference type="Gene3D" id="3.50.50.60">
    <property type="entry name" value="FAD/NAD(P)-binding domain"/>
    <property type="match status" value="2"/>
</dbReference>
<proteinExistence type="inferred from homology"/>
<dbReference type="GO" id="GO:0005829">
    <property type="term" value="C:cytosol"/>
    <property type="evidence" value="ECO:0007669"/>
    <property type="project" value="TreeGrafter"/>
</dbReference>
<dbReference type="GO" id="GO:0005739">
    <property type="term" value="C:mitochondrion"/>
    <property type="evidence" value="ECO:0007669"/>
    <property type="project" value="TreeGrafter"/>
</dbReference>
<feature type="domain" description="Pyridine nucleotide-disulphide oxidoreductase dimerisation" evidence="12">
    <location>
        <begin position="339"/>
        <end position="447"/>
    </location>
</feature>
<dbReference type="InterPro" id="IPR036188">
    <property type="entry name" value="FAD/NAD-bd_sf"/>
</dbReference>
<comment type="cofactor">
    <cofactor evidence="1">
        <name>FAD</name>
        <dbReference type="ChEBI" id="CHEBI:57692"/>
    </cofactor>
</comment>
<dbReference type="GO" id="GO:0050660">
    <property type="term" value="F:flavin adenine dinucleotide binding"/>
    <property type="evidence" value="ECO:0007669"/>
    <property type="project" value="InterPro"/>
</dbReference>
<dbReference type="PRINTS" id="PR00411">
    <property type="entry name" value="PNDRDTASEI"/>
</dbReference>
<dbReference type="Pfam" id="PF02852">
    <property type="entry name" value="Pyr_redox_dim"/>
    <property type="match status" value="1"/>
</dbReference>
<dbReference type="InterPro" id="IPR001100">
    <property type="entry name" value="Pyr_nuc-diS_OxRdtase"/>
</dbReference>
<accession>A0A3B0RGB4</accession>
<evidence type="ECO:0000256" key="11">
    <source>
        <dbReference type="ARBA" id="ARBA00049142"/>
    </source>
</evidence>
<dbReference type="AlphaFoldDB" id="A0A3B0RGB4"/>
<evidence type="ECO:0000256" key="3">
    <source>
        <dbReference type="ARBA" id="ARBA00011738"/>
    </source>
</evidence>
<keyword evidence="10" id="KW-0676">Redox-active center</keyword>
<gene>
    <name evidence="14" type="ORF">MNBD_ALPHA06-2050</name>
</gene>
<keyword evidence="9" id="KW-1015">Disulfide bond</keyword>
<name>A0A3B0RGB4_9ZZZZ</name>
<evidence type="ECO:0000256" key="5">
    <source>
        <dbReference type="ARBA" id="ARBA00022630"/>
    </source>
</evidence>
<reference evidence="14" key="1">
    <citation type="submission" date="2018-06" db="EMBL/GenBank/DDBJ databases">
        <authorList>
            <person name="Zhirakovskaya E."/>
        </authorList>
    </citation>
    <scope>NUCLEOTIDE SEQUENCE</scope>
</reference>
<organism evidence="14">
    <name type="scientific">hydrothermal vent metagenome</name>
    <dbReference type="NCBI Taxonomy" id="652676"/>
    <lineage>
        <taxon>unclassified sequences</taxon>
        <taxon>metagenomes</taxon>
        <taxon>ecological metagenomes</taxon>
    </lineage>
</organism>
<evidence type="ECO:0000256" key="2">
    <source>
        <dbReference type="ARBA" id="ARBA00007532"/>
    </source>
</evidence>
<comment type="subunit">
    <text evidence="3">Homodimer.</text>
</comment>
<dbReference type="FunFam" id="3.50.50.60:FF:000051">
    <property type="entry name" value="Glutathione reductase"/>
    <property type="match status" value="1"/>
</dbReference>
<evidence type="ECO:0000313" key="14">
    <source>
        <dbReference type="EMBL" id="VAV92020.1"/>
    </source>
</evidence>
<dbReference type="EMBL" id="UOEE01000135">
    <property type="protein sequence ID" value="VAV92020.1"/>
    <property type="molecule type" value="Genomic_DNA"/>
</dbReference>
<dbReference type="NCBIfam" id="TIGR01424">
    <property type="entry name" value="gluta_reduc_2"/>
    <property type="match status" value="1"/>
</dbReference>
<protein>
    <recommendedName>
        <fullName evidence="4">glutathione-disulfide reductase</fullName>
        <ecNumber evidence="4">1.8.1.7</ecNumber>
    </recommendedName>
</protein>
<dbReference type="GO" id="GO:0006749">
    <property type="term" value="P:glutathione metabolic process"/>
    <property type="evidence" value="ECO:0007669"/>
    <property type="project" value="InterPro"/>
</dbReference>
<feature type="domain" description="FAD/NAD(P)-binding" evidence="13">
    <location>
        <begin position="7"/>
        <end position="319"/>
    </location>
</feature>
<keyword evidence="7" id="KW-0521">NADP</keyword>
<keyword evidence="6" id="KW-0274">FAD</keyword>
<dbReference type="Pfam" id="PF07992">
    <property type="entry name" value="Pyr_redox_2"/>
    <property type="match status" value="1"/>
</dbReference>
<dbReference type="GO" id="GO:0045454">
    <property type="term" value="P:cell redox homeostasis"/>
    <property type="evidence" value="ECO:0007669"/>
    <property type="project" value="InterPro"/>
</dbReference>
<evidence type="ECO:0000256" key="7">
    <source>
        <dbReference type="ARBA" id="ARBA00022857"/>
    </source>
</evidence>
<dbReference type="InterPro" id="IPR046952">
    <property type="entry name" value="GSHR/TRXR-like"/>
</dbReference>
<dbReference type="EC" id="1.8.1.7" evidence="4"/>
<evidence type="ECO:0000256" key="8">
    <source>
        <dbReference type="ARBA" id="ARBA00023002"/>
    </source>
</evidence>
<dbReference type="GO" id="GO:0050661">
    <property type="term" value="F:NADP binding"/>
    <property type="evidence" value="ECO:0007669"/>
    <property type="project" value="InterPro"/>
</dbReference>
<dbReference type="PROSITE" id="PS00076">
    <property type="entry name" value="PYRIDINE_REDOX_1"/>
    <property type="match status" value="1"/>
</dbReference>
<comment type="similarity">
    <text evidence="2">Belongs to the class-I pyridine nucleotide-disulfide oxidoreductase family.</text>
</comment>
<evidence type="ECO:0000256" key="6">
    <source>
        <dbReference type="ARBA" id="ARBA00022827"/>
    </source>
</evidence>
<dbReference type="InterPro" id="IPR004099">
    <property type="entry name" value="Pyr_nucl-diS_OxRdtase_dimer"/>
</dbReference>
<evidence type="ECO:0000259" key="12">
    <source>
        <dbReference type="Pfam" id="PF02852"/>
    </source>
</evidence>
<dbReference type="GO" id="GO:0004362">
    <property type="term" value="F:glutathione-disulfide reductase (NADPH) activity"/>
    <property type="evidence" value="ECO:0007669"/>
    <property type="project" value="UniProtKB-EC"/>
</dbReference>
<dbReference type="PRINTS" id="PR00368">
    <property type="entry name" value="FADPNR"/>
</dbReference>
<dbReference type="SUPFAM" id="SSF55424">
    <property type="entry name" value="FAD/NAD-linked reductases, dimerisation (C-terminal) domain"/>
    <property type="match status" value="1"/>
</dbReference>
<evidence type="ECO:0000256" key="9">
    <source>
        <dbReference type="ARBA" id="ARBA00023157"/>
    </source>
</evidence>
<evidence type="ECO:0000256" key="10">
    <source>
        <dbReference type="ARBA" id="ARBA00023284"/>
    </source>
</evidence>
<evidence type="ECO:0000256" key="1">
    <source>
        <dbReference type="ARBA" id="ARBA00001974"/>
    </source>
</evidence>